<dbReference type="OrthoDB" id="9813491at2"/>
<accession>A0A431VRF5</accession>
<dbReference type="AlphaFoldDB" id="A0A431VRF5"/>
<comment type="caution">
    <text evidence="1">The sequence shown here is derived from an EMBL/GenBank/DDBJ whole genome shotgun (WGS) entry which is preliminary data.</text>
</comment>
<dbReference type="CDD" id="cd11532">
    <property type="entry name" value="NTP-PPase_COG4997"/>
    <property type="match status" value="1"/>
</dbReference>
<dbReference type="RefSeq" id="WP_126352516.1">
    <property type="nucleotide sequence ID" value="NZ_CP086380.1"/>
</dbReference>
<keyword evidence="2" id="KW-1185">Reference proteome</keyword>
<reference evidence="1 2" key="1">
    <citation type="submission" date="2018-12" db="EMBL/GenBank/DDBJ databases">
        <title>Deinococcus radiophilus ATCC 27603 genome sequencing and assembly.</title>
        <authorList>
            <person name="Maclea K.S."/>
            <person name="Maynard C.R."/>
        </authorList>
    </citation>
    <scope>NUCLEOTIDE SEQUENCE [LARGE SCALE GENOMIC DNA]</scope>
    <source>
        <strain evidence="1 2">ATCC 27603</strain>
    </source>
</reference>
<sequence>MPKLVRDRIPELFGGTAQPLGEAEYRTALRAKLQEEVQEYLQSGEVMELADVLEVVYALSELDEVDPARLEILQSEKAAERGAFRRRLWWSPD</sequence>
<organism evidence="1 2">
    <name type="scientific">Deinococcus radiophilus</name>
    <dbReference type="NCBI Taxonomy" id="32062"/>
    <lineage>
        <taxon>Bacteria</taxon>
        <taxon>Thermotogati</taxon>
        <taxon>Deinococcota</taxon>
        <taxon>Deinococci</taxon>
        <taxon>Deinococcales</taxon>
        <taxon>Deinococcaceae</taxon>
        <taxon>Deinococcus</taxon>
    </lineage>
</organism>
<evidence type="ECO:0000313" key="1">
    <source>
        <dbReference type="EMBL" id="RTR25802.1"/>
    </source>
</evidence>
<proteinExistence type="predicted"/>
<gene>
    <name evidence="1" type="ORF">EJ104_09625</name>
</gene>
<name>A0A431VRF5_9DEIO</name>
<dbReference type="InterPro" id="IPR038735">
    <property type="entry name" value="MSMEG_1276-like_NTP-PPase_dom"/>
</dbReference>
<evidence type="ECO:0000313" key="2">
    <source>
        <dbReference type="Proteomes" id="UP000277766"/>
    </source>
</evidence>
<protein>
    <recommendedName>
        <fullName evidence="3">Phosphoribosyl-ATP pyrophosphohydrolase</fullName>
    </recommendedName>
</protein>
<dbReference type="EMBL" id="RXPE01000021">
    <property type="protein sequence ID" value="RTR25802.1"/>
    <property type="molecule type" value="Genomic_DNA"/>
</dbReference>
<evidence type="ECO:0008006" key="3">
    <source>
        <dbReference type="Google" id="ProtNLM"/>
    </source>
</evidence>
<dbReference type="Proteomes" id="UP000277766">
    <property type="component" value="Unassembled WGS sequence"/>
</dbReference>